<dbReference type="EMBL" id="JAPQKL010000006">
    <property type="protein sequence ID" value="KAJ5124124.1"/>
    <property type="molecule type" value="Genomic_DNA"/>
</dbReference>
<evidence type="ECO:0000313" key="6">
    <source>
        <dbReference type="EMBL" id="KAJ5124124.1"/>
    </source>
</evidence>
<accession>A0A9W9GMH4</accession>
<gene>
    <name evidence="6" type="ORF">N7515_007949</name>
</gene>
<dbReference type="PANTHER" id="PTHR35371">
    <property type="entry name" value="INNER MEMBRANE PROTEIN"/>
    <property type="match status" value="1"/>
</dbReference>
<evidence type="ECO:0000256" key="2">
    <source>
        <dbReference type="ARBA" id="ARBA00022692"/>
    </source>
</evidence>
<proteinExistence type="predicted"/>
<dbReference type="OrthoDB" id="2421200at2759"/>
<keyword evidence="2" id="KW-0812">Transmembrane</keyword>
<sequence length="186" mass="19669">MSNGINNPSGIFFTATAPLYLVFAPVASAITAPNGIVQNAISTMLSLVGGDITSDRAIPALALLYGFWSFAGSGALSVAGQAMSRAVGYDNDHPRKHRANLDGLPLRLVSAHNSLLEIFPLFATVACLAQVIAPGDQQIRNLVGLHVLAKTFVFYPAYLAGLPPLRSMSHVISVSALLRTLWLLTV</sequence>
<protein>
    <submittedName>
        <fullName evidence="6">Uncharacterized protein</fullName>
    </submittedName>
</protein>
<feature type="signal peptide" evidence="5">
    <location>
        <begin position="1"/>
        <end position="29"/>
    </location>
</feature>
<evidence type="ECO:0000256" key="4">
    <source>
        <dbReference type="ARBA" id="ARBA00023136"/>
    </source>
</evidence>
<evidence type="ECO:0000256" key="1">
    <source>
        <dbReference type="ARBA" id="ARBA00004370"/>
    </source>
</evidence>
<organism evidence="6 7">
    <name type="scientific">Penicillium bovifimosum</name>
    <dbReference type="NCBI Taxonomy" id="126998"/>
    <lineage>
        <taxon>Eukaryota</taxon>
        <taxon>Fungi</taxon>
        <taxon>Dikarya</taxon>
        <taxon>Ascomycota</taxon>
        <taxon>Pezizomycotina</taxon>
        <taxon>Eurotiomycetes</taxon>
        <taxon>Eurotiomycetidae</taxon>
        <taxon>Eurotiales</taxon>
        <taxon>Aspergillaceae</taxon>
        <taxon>Penicillium</taxon>
    </lineage>
</organism>
<dbReference type="Proteomes" id="UP001149079">
    <property type="component" value="Unassembled WGS sequence"/>
</dbReference>
<feature type="chain" id="PRO_5040899061" evidence="5">
    <location>
        <begin position="30"/>
        <end position="186"/>
    </location>
</feature>
<dbReference type="InterPro" id="IPR001129">
    <property type="entry name" value="Membr-assoc_MAPEG"/>
</dbReference>
<keyword evidence="5" id="KW-0732">Signal</keyword>
<dbReference type="PANTHER" id="PTHR35371:SF1">
    <property type="entry name" value="BLR7753 PROTEIN"/>
    <property type="match status" value="1"/>
</dbReference>
<dbReference type="GeneID" id="81407863"/>
<name>A0A9W9GMH4_9EURO</name>
<dbReference type="GO" id="GO:0016020">
    <property type="term" value="C:membrane"/>
    <property type="evidence" value="ECO:0007669"/>
    <property type="project" value="UniProtKB-SubCell"/>
</dbReference>
<dbReference type="AlphaFoldDB" id="A0A9W9GMH4"/>
<dbReference type="SUPFAM" id="SSF161084">
    <property type="entry name" value="MAPEG domain-like"/>
    <property type="match status" value="1"/>
</dbReference>
<evidence type="ECO:0000256" key="3">
    <source>
        <dbReference type="ARBA" id="ARBA00022989"/>
    </source>
</evidence>
<dbReference type="Pfam" id="PF01124">
    <property type="entry name" value="MAPEG"/>
    <property type="match status" value="1"/>
</dbReference>
<keyword evidence="7" id="KW-1185">Reference proteome</keyword>
<evidence type="ECO:0000256" key="5">
    <source>
        <dbReference type="SAM" id="SignalP"/>
    </source>
</evidence>
<keyword evidence="4" id="KW-0472">Membrane</keyword>
<reference evidence="6" key="2">
    <citation type="journal article" date="2023" name="IMA Fungus">
        <title>Comparative genomic study of the Penicillium genus elucidates a diverse pangenome and 15 lateral gene transfer events.</title>
        <authorList>
            <person name="Petersen C."/>
            <person name="Sorensen T."/>
            <person name="Nielsen M.R."/>
            <person name="Sondergaard T.E."/>
            <person name="Sorensen J.L."/>
            <person name="Fitzpatrick D.A."/>
            <person name="Frisvad J.C."/>
            <person name="Nielsen K.L."/>
        </authorList>
    </citation>
    <scope>NUCLEOTIDE SEQUENCE</scope>
    <source>
        <strain evidence="6">IBT 22155</strain>
    </source>
</reference>
<reference evidence="6" key="1">
    <citation type="submission" date="2022-11" db="EMBL/GenBank/DDBJ databases">
        <authorList>
            <person name="Petersen C."/>
        </authorList>
    </citation>
    <scope>NUCLEOTIDE SEQUENCE</scope>
    <source>
        <strain evidence="6">IBT 22155</strain>
    </source>
</reference>
<comment type="caution">
    <text evidence="6">The sequence shown here is derived from an EMBL/GenBank/DDBJ whole genome shotgun (WGS) entry which is preliminary data.</text>
</comment>
<dbReference type="InterPro" id="IPR023352">
    <property type="entry name" value="MAPEG-like_dom_sf"/>
</dbReference>
<evidence type="ECO:0000313" key="7">
    <source>
        <dbReference type="Proteomes" id="UP001149079"/>
    </source>
</evidence>
<comment type="subcellular location">
    <subcellularLocation>
        <location evidence="1">Membrane</location>
    </subcellularLocation>
</comment>
<dbReference type="RefSeq" id="XP_056518523.1">
    <property type="nucleotide sequence ID" value="XM_056668693.1"/>
</dbReference>
<dbReference type="Gene3D" id="1.20.120.550">
    <property type="entry name" value="Membrane associated eicosanoid/glutathione metabolism-like domain"/>
    <property type="match status" value="1"/>
</dbReference>
<keyword evidence="3" id="KW-1133">Transmembrane helix</keyword>